<feature type="signal peptide" evidence="5">
    <location>
        <begin position="1"/>
        <end position="15"/>
    </location>
</feature>
<keyword evidence="8" id="KW-1185">Reference proteome</keyword>
<evidence type="ECO:0000313" key="8">
    <source>
        <dbReference type="Proteomes" id="UP001610334"/>
    </source>
</evidence>
<evidence type="ECO:0000259" key="6">
    <source>
        <dbReference type="Pfam" id="PF01975"/>
    </source>
</evidence>
<comment type="similarity">
    <text evidence="1">Belongs to the SurE nucleotidase family.</text>
</comment>
<protein>
    <submittedName>
        <fullName evidence="7">Sure-like protein</fullName>
    </submittedName>
</protein>
<dbReference type="PANTHER" id="PTHR30457:SF0">
    <property type="entry name" value="PHOSPHATASE, PUTATIVE (AFU_ORTHOLOGUE AFUA_4G01070)-RELATED"/>
    <property type="match status" value="1"/>
</dbReference>
<dbReference type="InterPro" id="IPR002828">
    <property type="entry name" value="SurE-like_Pase/nucleotidase"/>
</dbReference>
<feature type="chain" id="PRO_5045994941" evidence="5">
    <location>
        <begin position="16"/>
        <end position="297"/>
    </location>
</feature>
<dbReference type="PANTHER" id="PTHR30457">
    <property type="entry name" value="5'-NUCLEOTIDASE SURE"/>
    <property type="match status" value="1"/>
</dbReference>
<dbReference type="InterPro" id="IPR036523">
    <property type="entry name" value="SurE-like_sf"/>
</dbReference>
<sequence length="297" mass="31100">MRPALALALLPLAHAIDIVSSNDDGWAEVNIRSLYSALTSSGHSVVLSAPAENRSGSGSRDETPTDRTEACEFDSCPANSGPYGHNETDPRLNWVNSYPVTSIKHGIDAVAPQFFDGAPDLAVAGPNVGNNLGLAVYLSGTVGAATYAAGTAGIPAIAFSGYSGSPTAWNEEVPAYSTIYGELAVRITDRLIESGAPYLPENIWLNVNFPAVDETCASADDFSFVLTRIFPALPLITADDVETCGSTRLPTETSVIYFTDGCYVSVSVGTADDKTDADAEAQGVVLEKLGDLLTCLP</sequence>
<dbReference type="Proteomes" id="UP001610334">
    <property type="component" value="Unassembled WGS sequence"/>
</dbReference>
<dbReference type="SUPFAM" id="SSF64167">
    <property type="entry name" value="SurE-like"/>
    <property type="match status" value="1"/>
</dbReference>
<dbReference type="Gene3D" id="3.40.1210.10">
    <property type="entry name" value="Survival protein SurE-like phosphatase/nucleotidase"/>
    <property type="match status" value="1"/>
</dbReference>
<name>A0ABR4HBA2_9EURO</name>
<dbReference type="Pfam" id="PF01975">
    <property type="entry name" value="SurE"/>
    <property type="match status" value="1"/>
</dbReference>
<comment type="caution">
    <text evidence="7">The sequence shown here is derived from an EMBL/GenBank/DDBJ whole genome shotgun (WGS) entry which is preliminary data.</text>
</comment>
<organism evidence="7 8">
    <name type="scientific">Aspergillus granulosus</name>
    <dbReference type="NCBI Taxonomy" id="176169"/>
    <lineage>
        <taxon>Eukaryota</taxon>
        <taxon>Fungi</taxon>
        <taxon>Dikarya</taxon>
        <taxon>Ascomycota</taxon>
        <taxon>Pezizomycotina</taxon>
        <taxon>Eurotiomycetes</taxon>
        <taxon>Eurotiomycetidae</taxon>
        <taxon>Eurotiales</taxon>
        <taxon>Aspergillaceae</taxon>
        <taxon>Aspergillus</taxon>
        <taxon>Aspergillus subgen. Nidulantes</taxon>
    </lineage>
</organism>
<keyword evidence="2" id="KW-0479">Metal-binding</keyword>
<feature type="compositionally biased region" description="Basic and acidic residues" evidence="4">
    <location>
        <begin position="59"/>
        <end position="70"/>
    </location>
</feature>
<evidence type="ECO:0000256" key="4">
    <source>
        <dbReference type="SAM" id="MobiDB-lite"/>
    </source>
</evidence>
<evidence type="ECO:0000256" key="2">
    <source>
        <dbReference type="ARBA" id="ARBA00022723"/>
    </source>
</evidence>
<evidence type="ECO:0000256" key="1">
    <source>
        <dbReference type="ARBA" id="ARBA00011062"/>
    </source>
</evidence>
<dbReference type="InterPro" id="IPR030048">
    <property type="entry name" value="SurE"/>
</dbReference>
<gene>
    <name evidence="7" type="ORF">BJX63DRAFT_238178</name>
</gene>
<feature type="domain" description="Survival protein SurE-like phosphatase/nucleotidase" evidence="6">
    <location>
        <begin position="18"/>
        <end position="215"/>
    </location>
</feature>
<proteinExistence type="inferred from homology"/>
<feature type="region of interest" description="Disordered" evidence="4">
    <location>
        <begin position="48"/>
        <end position="70"/>
    </location>
</feature>
<evidence type="ECO:0000313" key="7">
    <source>
        <dbReference type="EMBL" id="KAL2812711.1"/>
    </source>
</evidence>
<evidence type="ECO:0000256" key="3">
    <source>
        <dbReference type="ARBA" id="ARBA00022801"/>
    </source>
</evidence>
<keyword evidence="3" id="KW-0378">Hydrolase</keyword>
<reference evidence="7 8" key="1">
    <citation type="submission" date="2024-07" db="EMBL/GenBank/DDBJ databases">
        <title>Section-level genome sequencing and comparative genomics of Aspergillus sections Usti and Cavernicolus.</title>
        <authorList>
            <consortium name="Lawrence Berkeley National Laboratory"/>
            <person name="Nybo J.L."/>
            <person name="Vesth T.C."/>
            <person name="Theobald S."/>
            <person name="Frisvad J.C."/>
            <person name="Larsen T.O."/>
            <person name="Kjaerboelling I."/>
            <person name="Rothschild-Mancinelli K."/>
            <person name="Lyhne E.K."/>
            <person name="Kogle M.E."/>
            <person name="Barry K."/>
            <person name="Clum A."/>
            <person name="Na H."/>
            <person name="Ledsgaard L."/>
            <person name="Lin J."/>
            <person name="Lipzen A."/>
            <person name="Kuo A."/>
            <person name="Riley R."/>
            <person name="Mondo S."/>
            <person name="Labutti K."/>
            <person name="Haridas S."/>
            <person name="Pangalinan J."/>
            <person name="Salamov A.A."/>
            <person name="Simmons B.A."/>
            <person name="Magnuson J.K."/>
            <person name="Chen J."/>
            <person name="Drula E."/>
            <person name="Henrissat B."/>
            <person name="Wiebenga A."/>
            <person name="Lubbers R.J."/>
            <person name="Gomes A.C."/>
            <person name="Makela M.R."/>
            <person name="Stajich J."/>
            <person name="Grigoriev I.V."/>
            <person name="Mortensen U.H."/>
            <person name="De Vries R.P."/>
            <person name="Baker S.E."/>
            <person name="Andersen M.R."/>
        </authorList>
    </citation>
    <scope>NUCLEOTIDE SEQUENCE [LARGE SCALE GENOMIC DNA]</scope>
    <source>
        <strain evidence="7 8">CBS 588.65</strain>
    </source>
</reference>
<evidence type="ECO:0000256" key="5">
    <source>
        <dbReference type="SAM" id="SignalP"/>
    </source>
</evidence>
<keyword evidence="5" id="KW-0732">Signal</keyword>
<dbReference type="EMBL" id="JBFXLT010000045">
    <property type="protein sequence ID" value="KAL2812711.1"/>
    <property type="molecule type" value="Genomic_DNA"/>
</dbReference>
<accession>A0ABR4HBA2</accession>